<dbReference type="AlphaFoldDB" id="A0A2K1JCQ0"/>
<sequence length="60" mass="6874">MVVANAWSWLLVVYKATSSTHAKCVYPRCSSMNNCWPLLIVTSFSRQHDWFPTAHHLHGS</sequence>
<gene>
    <name evidence="2" type="ORF">PHYPA_019588</name>
</gene>
<keyword evidence="4" id="KW-1185">Reference proteome</keyword>
<organism evidence="2">
    <name type="scientific">Physcomitrium patens</name>
    <name type="common">Spreading-leaved earth moss</name>
    <name type="synonym">Physcomitrella patens</name>
    <dbReference type="NCBI Taxonomy" id="3218"/>
    <lineage>
        <taxon>Eukaryota</taxon>
        <taxon>Viridiplantae</taxon>
        <taxon>Streptophyta</taxon>
        <taxon>Embryophyta</taxon>
        <taxon>Bryophyta</taxon>
        <taxon>Bryophytina</taxon>
        <taxon>Bryopsida</taxon>
        <taxon>Funariidae</taxon>
        <taxon>Funariales</taxon>
        <taxon>Funariaceae</taxon>
        <taxon>Physcomitrium</taxon>
    </lineage>
</organism>
<evidence type="ECO:0000313" key="2">
    <source>
        <dbReference type="EMBL" id="PNR39310.1"/>
    </source>
</evidence>
<reference evidence="2 4" key="1">
    <citation type="journal article" date="2008" name="Science">
        <title>The Physcomitrella genome reveals evolutionary insights into the conquest of land by plants.</title>
        <authorList>
            <person name="Rensing S."/>
            <person name="Lang D."/>
            <person name="Zimmer A."/>
            <person name="Terry A."/>
            <person name="Salamov A."/>
            <person name="Shapiro H."/>
            <person name="Nishiyama T."/>
            <person name="Perroud P.-F."/>
            <person name="Lindquist E."/>
            <person name="Kamisugi Y."/>
            <person name="Tanahashi T."/>
            <person name="Sakakibara K."/>
            <person name="Fujita T."/>
            <person name="Oishi K."/>
            <person name="Shin-I T."/>
            <person name="Kuroki Y."/>
            <person name="Toyoda A."/>
            <person name="Suzuki Y."/>
            <person name="Hashimoto A."/>
            <person name="Yamaguchi K."/>
            <person name="Sugano A."/>
            <person name="Kohara Y."/>
            <person name="Fujiyama A."/>
            <person name="Anterola A."/>
            <person name="Aoki S."/>
            <person name="Ashton N."/>
            <person name="Barbazuk W.B."/>
            <person name="Barker E."/>
            <person name="Bennetzen J."/>
            <person name="Bezanilla M."/>
            <person name="Blankenship R."/>
            <person name="Cho S.H."/>
            <person name="Dutcher S."/>
            <person name="Estelle M."/>
            <person name="Fawcett J.A."/>
            <person name="Gundlach H."/>
            <person name="Hanada K."/>
            <person name="Heyl A."/>
            <person name="Hicks K.A."/>
            <person name="Hugh J."/>
            <person name="Lohr M."/>
            <person name="Mayer K."/>
            <person name="Melkozernov A."/>
            <person name="Murata T."/>
            <person name="Nelson D."/>
            <person name="Pils B."/>
            <person name="Prigge M."/>
            <person name="Reiss B."/>
            <person name="Renner T."/>
            <person name="Rombauts S."/>
            <person name="Rushton P."/>
            <person name="Sanderfoot A."/>
            <person name="Schween G."/>
            <person name="Shiu S.-H."/>
            <person name="Stueber K."/>
            <person name="Theodoulou F.L."/>
            <person name="Tu H."/>
            <person name="Van de Peer Y."/>
            <person name="Verrier P.J."/>
            <person name="Waters E."/>
            <person name="Wood A."/>
            <person name="Yang L."/>
            <person name="Cove D."/>
            <person name="Cuming A."/>
            <person name="Hasebe M."/>
            <person name="Lucas S."/>
            <person name="Mishler D.B."/>
            <person name="Reski R."/>
            <person name="Grigoriev I."/>
            <person name="Quatrano R.S."/>
            <person name="Boore J.L."/>
        </authorList>
    </citation>
    <scope>NUCLEOTIDE SEQUENCE [LARGE SCALE GENOMIC DNA]</scope>
    <source>
        <strain evidence="3 4">cv. Gransden 2004</strain>
    </source>
</reference>
<feature type="signal peptide" evidence="1">
    <location>
        <begin position="1"/>
        <end position="22"/>
    </location>
</feature>
<keyword evidence="1" id="KW-0732">Signal</keyword>
<reference evidence="3" key="3">
    <citation type="submission" date="2020-12" db="UniProtKB">
        <authorList>
            <consortium name="EnsemblPlants"/>
        </authorList>
    </citation>
    <scope>IDENTIFICATION</scope>
</reference>
<feature type="chain" id="PRO_5036042872" evidence="1">
    <location>
        <begin position="23"/>
        <end position="60"/>
    </location>
</feature>
<dbReference type="Proteomes" id="UP000006727">
    <property type="component" value="Chromosome 15"/>
</dbReference>
<dbReference type="Gramene" id="Pp3c15_10760V3.1">
    <property type="protein sequence ID" value="PAC:32929090.CDS.1"/>
    <property type="gene ID" value="Pp3c15_10760"/>
</dbReference>
<reference evidence="2 4" key="2">
    <citation type="journal article" date="2018" name="Plant J.">
        <title>The Physcomitrella patens chromosome-scale assembly reveals moss genome structure and evolution.</title>
        <authorList>
            <person name="Lang D."/>
            <person name="Ullrich K.K."/>
            <person name="Murat F."/>
            <person name="Fuchs J."/>
            <person name="Jenkins J."/>
            <person name="Haas F.B."/>
            <person name="Piednoel M."/>
            <person name="Gundlach H."/>
            <person name="Van Bel M."/>
            <person name="Meyberg R."/>
            <person name="Vives C."/>
            <person name="Morata J."/>
            <person name="Symeonidi A."/>
            <person name="Hiss M."/>
            <person name="Muchero W."/>
            <person name="Kamisugi Y."/>
            <person name="Saleh O."/>
            <person name="Blanc G."/>
            <person name="Decker E.L."/>
            <person name="van Gessel N."/>
            <person name="Grimwood J."/>
            <person name="Hayes R.D."/>
            <person name="Graham S.W."/>
            <person name="Gunter L.E."/>
            <person name="McDaniel S.F."/>
            <person name="Hoernstein S.N.W."/>
            <person name="Larsson A."/>
            <person name="Li F.W."/>
            <person name="Perroud P.F."/>
            <person name="Phillips J."/>
            <person name="Ranjan P."/>
            <person name="Rokshar D.S."/>
            <person name="Rothfels C.J."/>
            <person name="Schneider L."/>
            <person name="Shu S."/>
            <person name="Stevenson D.W."/>
            <person name="Thummler F."/>
            <person name="Tillich M."/>
            <person name="Villarreal Aguilar J.C."/>
            <person name="Widiez T."/>
            <person name="Wong G.K."/>
            <person name="Wymore A."/>
            <person name="Zhang Y."/>
            <person name="Zimmer A.D."/>
            <person name="Quatrano R.S."/>
            <person name="Mayer K.F.X."/>
            <person name="Goodstein D."/>
            <person name="Casacuberta J.M."/>
            <person name="Vandepoele K."/>
            <person name="Reski R."/>
            <person name="Cuming A.C."/>
            <person name="Tuskan G.A."/>
            <person name="Maumus F."/>
            <person name="Salse J."/>
            <person name="Schmutz J."/>
            <person name="Rensing S.A."/>
        </authorList>
    </citation>
    <scope>NUCLEOTIDE SEQUENCE [LARGE SCALE GENOMIC DNA]</scope>
    <source>
        <strain evidence="3 4">cv. Gransden 2004</strain>
    </source>
</reference>
<name>A0A2K1JCQ0_PHYPA</name>
<proteinExistence type="predicted"/>
<evidence type="ECO:0000313" key="4">
    <source>
        <dbReference type="Proteomes" id="UP000006727"/>
    </source>
</evidence>
<dbReference type="Gramene" id="Pp3c15_10760V3.2">
    <property type="protein sequence ID" value="PAC:32929091.CDS.1"/>
    <property type="gene ID" value="Pp3c15_10760"/>
</dbReference>
<dbReference type="EMBL" id="ABEU02000015">
    <property type="protein sequence ID" value="PNR39310.1"/>
    <property type="molecule type" value="Genomic_DNA"/>
</dbReference>
<accession>A0A2K1JCQ0</accession>
<evidence type="ECO:0000313" key="3">
    <source>
        <dbReference type="EnsemblPlants" id="PAC:32929090.CDS.1"/>
    </source>
</evidence>
<dbReference type="EnsemblPlants" id="Pp3c15_10760V3.1">
    <property type="protein sequence ID" value="PAC:32929090.CDS.1"/>
    <property type="gene ID" value="Pp3c15_10760"/>
</dbReference>
<evidence type="ECO:0000256" key="1">
    <source>
        <dbReference type="SAM" id="SignalP"/>
    </source>
</evidence>
<dbReference type="EnsemblPlants" id="Pp3c15_10760V3.2">
    <property type="protein sequence ID" value="PAC:32929091.CDS.1"/>
    <property type="gene ID" value="Pp3c15_10760"/>
</dbReference>
<dbReference type="InParanoid" id="A0A2K1JCQ0"/>
<protein>
    <submittedName>
        <fullName evidence="2 3">Uncharacterized protein</fullName>
    </submittedName>
</protein>